<proteinExistence type="predicted"/>
<dbReference type="Proteomes" id="UP000325440">
    <property type="component" value="Unassembled WGS sequence"/>
</dbReference>
<organism evidence="1 2">
    <name type="scientific">Cinara cedri</name>
    <dbReference type="NCBI Taxonomy" id="506608"/>
    <lineage>
        <taxon>Eukaryota</taxon>
        <taxon>Metazoa</taxon>
        <taxon>Ecdysozoa</taxon>
        <taxon>Arthropoda</taxon>
        <taxon>Hexapoda</taxon>
        <taxon>Insecta</taxon>
        <taxon>Pterygota</taxon>
        <taxon>Neoptera</taxon>
        <taxon>Paraneoptera</taxon>
        <taxon>Hemiptera</taxon>
        <taxon>Sternorrhyncha</taxon>
        <taxon>Aphidomorpha</taxon>
        <taxon>Aphidoidea</taxon>
        <taxon>Aphididae</taxon>
        <taxon>Lachninae</taxon>
        <taxon>Cinara</taxon>
    </lineage>
</organism>
<gene>
    <name evidence="1" type="ORF">CINCED_3A022977</name>
</gene>
<dbReference type="PANTHER" id="PTHR47027:SF20">
    <property type="entry name" value="REVERSE TRANSCRIPTASE-LIKE PROTEIN WITH RNA-DIRECTED DNA POLYMERASE DOMAIN"/>
    <property type="match status" value="1"/>
</dbReference>
<dbReference type="AlphaFoldDB" id="A0A5E4NFV2"/>
<dbReference type="EMBL" id="CABPRJ010001935">
    <property type="protein sequence ID" value="VVC42049.1"/>
    <property type="molecule type" value="Genomic_DNA"/>
</dbReference>
<reference evidence="1 2" key="1">
    <citation type="submission" date="2019-08" db="EMBL/GenBank/DDBJ databases">
        <authorList>
            <person name="Alioto T."/>
            <person name="Alioto T."/>
            <person name="Gomez Garrido J."/>
        </authorList>
    </citation>
    <scope>NUCLEOTIDE SEQUENCE [LARGE SCALE GENOMIC DNA]</scope>
</reference>
<evidence type="ECO:0000313" key="2">
    <source>
        <dbReference type="Proteomes" id="UP000325440"/>
    </source>
</evidence>
<keyword evidence="2" id="KW-1185">Reference proteome</keyword>
<accession>A0A5E4NFV2</accession>
<dbReference type="OrthoDB" id="6618274at2759"/>
<dbReference type="PANTHER" id="PTHR47027">
    <property type="entry name" value="REVERSE TRANSCRIPTASE DOMAIN-CONTAINING PROTEIN"/>
    <property type="match status" value="1"/>
</dbReference>
<sequence length="241" mass="28437">MKLANVGAFKNWFIGPRKKDYDKDYNPYNNNLISPAISSIADLSNTQHPIDIQCPIETQQITLAKQTFIKKNSLLTSKHLKIETKKKCIKTFVWSVLLYGCETWTIRKKEKDRLEAIEMWIWRKMNKTSWVEIKTNEQVLKDIQELTRLLGINVKRSIKRIFEKFFSDKLLYGYLFLDIRTKKSFSSLNICSVIIEAIRKDSIFGHIQNREIEDVIQKHLAQRPFVIKRNEHISKIKSNSM</sequence>
<name>A0A5E4NFV2_9HEMI</name>
<protein>
    <submittedName>
        <fullName evidence="1">Uncharacterized protein</fullName>
    </submittedName>
</protein>
<evidence type="ECO:0000313" key="1">
    <source>
        <dbReference type="EMBL" id="VVC42049.1"/>
    </source>
</evidence>